<dbReference type="Pfam" id="PF00690">
    <property type="entry name" value="Cation_ATPase_N"/>
    <property type="match status" value="1"/>
</dbReference>
<evidence type="ECO:0000256" key="1">
    <source>
        <dbReference type="SAM" id="MobiDB-lite"/>
    </source>
</evidence>
<dbReference type="VEuPathDB" id="FungiDB:VP01_2997g5"/>
<dbReference type="SMART" id="SM00831">
    <property type="entry name" value="Cation_ATPase_N"/>
    <property type="match status" value="1"/>
</dbReference>
<dbReference type="STRING" id="27349.A0A0L6V172"/>
<dbReference type="InterPro" id="IPR004014">
    <property type="entry name" value="ATPase_P-typ_cation-transptr_N"/>
</dbReference>
<sequence length="179" mass="20329">MASPASDAKVTRNFDKTFEEEKAATKCLVDMKTIQLTAEDLYDREKVDLEQVELEDVWVLLQTSENGLDAAEVERRRGVFGPNRLEEKSVNPFLQFLSFMWNPLSWVMEGAAIVSIALSNGENRPPDWQDFVGIMALLLIVKLRHRVLRRALGWKCRQSSDGLSGAESQSAPEWTMVRN</sequence>
<feature type="domain" description="Cation-transporting P-type ATPase N-terminal" evidence="2">
    <location>
        <begin position="48"/>
        <end position="120"/>
    </location>
</feature>
<evidence type="ECO:0000313" key="4">
    <source>
        <dbReference type="Proteomes" id="UP000037035"/>
    </source>
</evidence>
<accession>A0A0L6V172</accession>
<organism evidence="3 4">
    <name type="scientific">Puccinia sorghi</name>
    <dbReference type="NCBI Taxonomy" id="27349"/>
    <lineage>
        <taxon>Eukaryota</taxon>
        <taxon>Fungi</taxon>
        <taxon>Dikarya</taxon>
        <taxon>Basidiomycota</taxon>
        <taxon>Pucciniomycotina</taxon>
        <taxon>Pucciniomycetes</taxon>
        <taxon>Pucciniales</taxon>
        <taxon>Pucciniaceae</taxon>
        <taxon>Puccinia</taxon>
    </lineage>
</organism>
<comment type="caution">
    <text evidence="3">The sequence shown here is derived from an EMBL/GenBank/DDBJ whole genome shotgun (WGS) entry which is preliminary data.</text>
</comment>
<name>A0A0L6V172_9BASI</name>
<dbReference type="AlphaFoldDB" id="A0A0L6V172"/>
<dbReference type="GO" id="GO:0006811">
    <property type="term" value="P:monoatomic ion transport"/>
    <property type="evidence" value="ECO:0007669"/>
    <property type="project" value="UniProtKB-ARBA"/>
</dbReference>
<dbReference type="SUPFAM" id="SSF81665">
    <property type="entry name" value="Calcium ATPase, transmembrane domain M"/>
    <property type="match status" value="1"/>
</dbReference>
<gene>
    <name evidence="3" type="ORF">VP01_2997g5</name>
</gene>
<reference evidence="3 4" key="1">
    <citation type="submission" date="2015-08" db="EMBL/GenBank/DDBJ databases">
        <title>Next Generation Sequencing and Analysis of the Genome of Puccinia sorghi L Schw, the Causal Agent of Maize Common Rust.</title>
        <authorList>
            <person name="Rochi L."/>
            <person name="Burguener G."/>
            <person name="Darino M."/>
            <person name="Turjanski A."/>
            <person name="Kreff E."/>
            <person name="Dieguez M.J."/>
            <person name="Sacco F."/>
        </authorList>
    </citation>
    <scope>NUCLEOTIDE SEQUENCE [LARGE SCALE GENOMIC DNA]</scope>
    <source>
        <strain evidence="3 4">RO10H11247</strain>
    </source>
</reference>
<evidence type="ECO:0000259" key="2">
    <source>
        <dbReference type="SMART" id="SM00831"/>
    </source>
</evidence>
<evidence type="ECO:0000313" key="3">
    <source>
        <dbReference type="EMBL" id="KNZ54262.1"/>
    </source>
</evidence>
<feature type="region of interest" description="Disordered" evidence="1">
    <location>
        <begin position="159"/>
        <end position="179"/>
    </location>
</feature>
<proteinExistence type="predicted"/>
<dbReference type="Gene3D" id="1.20.1110.10">
    <property type="entry name" value="Calcium-transporting ATPase, transmembrane domain"/>
    <property type="match status" value="1"/>
</dbReference>
<dbReference type="EMBL" id="LAVV01007942">
    <property type="protein sequence ID" value="KNZ54262.1"/>
    <property type="molecule type" value="Genomic_DNA"/>
</dbReference>
<dbReference type="PANTHER" id="PTHR42861">
    <property type="entry name" value="CALCIUM-TRANSPORTING ATPASE"/>
    <property type="match status" value="1"/>
</dbReference>
<protein>
    <recommendedName>
        <fullName evidence="2">Cation-transporting P-type ATPase N-terminal domain-containing protein</fullName>
    </recommendedName>
</protein>
<dbReference type="OrthoDB" id="2503793at2759"/>
<keyword evidence="4" id="KW-1185">Reference proteome</keyword>
<dbReference type="InterPro" id="IPR023298">
    <property type="entry name" value="ATPase_P-typ_TM_dom_sf"/>
</dbReference>
<dbReference type="Proteomes" id="UP000037035">
    <property type="component" value="Unassembled WGS sequence"/>
</dbReference>